<evidence type="ECO:0000256" key="5">
    <source>
        <dbReference type="SAM" id="SignalP"/>
    </source>
</evidence>
<keyword evidence="7" id="KW-0762">Sugar transport</keyword>
<dbReference type="GO" id="GO:0015768">
    <property type="term" value="P:maltose transport"/>
    <property type="evidence" value="ECO:0007669"/>
    <property type="project" value="TreeGrafter"/>
</dbReference>
<dbReference type="PROSITE" id="PS51257">
    <property type="entry name" value="PROKAR_LIPOPROTEIN"/>
    <property type="match status" value="1"/>
</dbReference>
<name>A0A1G7D2A2_9ACTO</name>
<dbReference type="SUPFAM" id="SSF53850">
    <property type="entry name" value="Periplasmic binding protein-like II"/>
    <property type="match status" value="1"/>
</dbReference>
<evidence type="ECO:0000313" key="7">
    <source>
        <dbReference type="EMBL" id="SDE45698.1"/>
    </source>
</evidence>
<keyword evidence="3 5" id="KW-0732">Signal</keyword>
<dbReference type="PANTHER" id="PTHR30061">
    <property type="entry name" value="MALTOSE-BINDING PERIPLASMIC PROTEIN"/>
    <property type="match status" value="1"/>
</dbReference>
<accession>A0A1G7D2A2</accession>
<dbReference type="GO" id="GO:0042956">
    <property type="term" value="P:maltodextrin transmembrane transport"/>
    <property type="evidence" value="ECO:0007669"/>
    <property type="project" value="TreeGrafter"/>
</dbReference>
<dbReference type="CDD" id="cd13585">
    <property type="entry name" value="PBP2_TMBP_like"/>
    <property type="match status" value="1"/>
</dbReference>
<dbReference type="Proteomes" id="UP000269974">
    <property type="component" value="Unassembled WGS sequence"/>
</dbReference>
<gene>
    <name evidence="8" type="primary">mdxE</name>
    <name evidence="8" type="ORF">NCTC10327_01846</name>
    <name evidence="6" type="ORF">R6G71_02035</name>
    <name evidence="7" type="ORF">SAMN05421878_10985</name>
</gene>
<dbReference type="GO" id="GO:1901982">
    <property type="term" value="F:maltose binding"/>
    <property type="evidence" value="ECO:0007669"/>
    <property type="project" value="TreeGrafter"/>
</dbReference>
<dbReference type="PANTHER" id="PTHR30061:SF50">
    <property type="entry name" value="MALTOSE_MALTODEXTRIN-BINDING PERIPLASMIC PROTEIN"/>
    <property type="match status" value="1"/>
</dbReference>
<dbReference type="EMBL" id="JAWNFU010000001">
    <property type="protein sequence ID" value="MDY5152834.1"/>
    <property type="molecule type" value="Genomic_DNA"/>
</dbReference>
<evidence type="ECO:0000256" key="1">
    <source>
        <dbReference type="ARBA" id="ARBA00008520"/>
    </source>
</evidence>
<dbReference type="Proteomes" id="UP000182744">
    <property type="component" value="Unassembled WGS sequence"/>
</dbReference>
<dbReference type="AlphaFoldDB" id="A0A1G7D2A2"/>
<keyword evidence="2" id="KW-0813">Transport</keyword>
<reference evidence="6" key="4">
    <citation type="submission" date="2023-10" db="EMBL/GenBank/DDBJ databases">
        <title>Whole Genome based description of the genera Actinobaculum and Actinotignum reveals a complex phylogenetic relationship within the species included in the genus Actinotignum.</title>
        <authorList>
            <person name="Jensen C.S."/>
            <person name="Dargis R."/>
            <person name="Kemp M."/>
            <person name="Christensen J.J."/>
        </authorList>
    </citation>
    <scope>NUCLEOTIDE SEQUENCE</scope>
    <source>
        <strain evidence="6">Actinobaculum_suis_CCUG19206T</strain>
    </source>
</reference>
<feature type="signal peptide" evidence="5">
    <location>
        <begin position="1"/>
        <end position="29"/>
    </location>
</feature>
<evidence type="ECO:0000313" key="10">
    <source>
        <dbReference type="Proteomes" id="UP000269974"/>
    </source>
</evidence>
<proteinExistence type="inferred from homology"/>
<dbReference type="GO" id="GO:0055052">
    <property type="term" value="C:ATP-binding cassette (ABC) transporter complex, substrate-binding subunit-containing"/>
    <property type="evidence" value="ECO:0007669"/>
    <property type="project" value="TreeGrafter"/>
</dbReference>
<reference evidence="7" key="1">
    <citation type="submission" date="2016-10" db="EMBL/GenBank/DDBJ databases">
        <authorList>
            <person name="de Groot N.N."/>
        </authorList>
    </citation>
    <scope>NUCLEOTIDE SEQUENCE [LARGE SCALE GENOMIC DNA]</scope>
    <source>
        <strain evidence="7">DSM 20639</strain>
    </source>
</reference>
<dbReference type="EMBL" id="UYIO01000001">
    <property type="protein sequence ID" value="VDG77232.1"/>
    <property type="molecule type" value="Genomic_DNA"/>
</dbReference>
<comment type="similarity">
    <text evidence="1">Belongs to the bacterial solute-binding protein 1 family.</text>
</comment>
<dbReference type="Proteomes" id="UP001273799">
    <property type="component" value="Unassembled WGS sequence"/>
</dbReference>
<feature type="region of interest" description="Disordered" evidence="4">
    <location>
        <begin position="392"/>
        <end position="412"/>
    </location>
</feature>
<evidence type="ECO:0000313" key="9">
    <source>
        <dbReference type="Proteomes" id="UP000182744"/>
    </source>
</evidence>
<evidence type="ECO:0000313" key="8">
    <source>
        <dbReference type="EMBL" id="VDG77232.1"/>
    </source>
</evidence>
<protein>
    <submittedName>
        <fullName evidence="7">Multiple sugar transport system substrate-binding protein</fullName>
    </submittedName>
    <submittedName>
        <fullName evidence="6">Sugar ABC transporter substrate-binding protein</fullName>
    </submittedName>
</protein>
<dbReference type="Pfam" id="PF13416">
    <property type="entry name" value="SBP_bac_8"/>
    <property type="match status" value="1"/>
</dbReference>
<reference evidence="8 10" key="3">
    <citation type="submission" date="2018-11" db="EMBL/GenBank/DDBJ databases">
        <authorList>
            <consortium name="Pathogen Informatics"/>
        </authorList>
    </citation>
    <scope>NUCLEOTIDE SEQUENCE [LARGE SCALE GENOMIC DNA]</scope>
    <source>
        <strain evidence="8 10">NCTC10327</strain>
    </source>
</reference>
<dbReference type="RefSeq" id="WP_074662819.1">
    <property type="nucleotide sequence ID" value="NZ_FNAU01000009.1"/>
</dbReference>
<evidence type="ECO:0000313" key="6">
    <source>
        <dbReference type="EMBL" id="MDY5152834.1"/>
    </source>
</evidence>
<dbReference type="Gene3D" id="3.40.190.10">
    <property type="entry name" value="Periplasmic binding protein-like II"/>
    <property type="match status" value="2"/>
</dbReference>
<evidence type="ECO:0000256" key="4">
    <source>
        <dbReference type="SAM" id="MobiDB-lite"/>
    </source>
</evidence>
<keyword evidence="9" id="KW-1185">Reference proteome</keyword>
<dbReference type="InterPro" id="IPR006059">
    <property type="entry name" value="SBP"/>
</dbReference>
<sequence>MRAHKNLLRKVAAVAAVAGLALTGLTACGSNKKASNSGEDGKITLEVWDYLGSGVSNDGMVAAVAEFEKQNPNIKVNRTSFAFADMQKSIIQGGVGGAVPDAAIIDNVDTSNFANLGLLRDISEATSGMKNEFYEGPWESGQLEGKTYALPLNSNNLALFYNKEMLDAAGVSVPTDWESLKSAAKALTTDDHVGLALSAIKNEQGVFQMLPFVWQTGGDLNNYAKSGAEALEYVKGLVDDGSISSSVTNMSQEDARNSFVTEKAAMMINGPWEIANIGEDFPWATAPLPKGKEAATGLGGENLVVMEGAKQPEAAEAFVKFMASKQGAQIYCDTTGQLSSRPDLKGQLSFSDDPNMRVFEEQLKIAHARSYGGEYAKISEAIQLSIQEALNGTKSPQEAAETAEASIKPLLP</sequence>
<dbReference type="EMBL" id="FNAU01000009">
    <property type="protein sequence ID" value="SDE45698.1"/>
    <property type="molecule type" value="Genomic_DNA"/>
</dbReference>
<evidence type="ECO:0000256" key="3">
    <source>
        <dbReference type="ARBA" id="ARBA00022729"/>
    </source>
</evidence>
<feature type="chain" id="PRO_5042685436" evidence="5">
    <location>
        <begin position="30"/>
        <end position="412"/>
    </location>
</feature>
<organism evidence="7 9">
    <name type="scientific">Actinobaculum suis</name>
    <dbReference type="NCBI Taxonomy" id="1657"/>
    <lineage>
        <taxon>Bacteria</taxon>
        <taxon>Bacillati</taxon>
        <taxon>Actinomycetota</taxon>
        <taxon>Actinomycetes</taxon>
        <taxon>Actinomycetales</taxon>
        <taxon>Actinomycetaceae</taxon>
        <taxon>Actinobaculum</taxon>
    </lineage>
</organism>
<reference evidence="9" key="2">
    <citation type="submission" date="2016-10" db="EMBL/GenBank/DDBJ databases">
        <authorList>
            <person name="Varghese N."/>
        </authorList>
    </citation>
    <scope>NUCLEOTIDE SEQUENCE [LARGE SCALE GENOMIC DNA]</scope>
    <source>
        <strain evidence="9">DSM 20639</strain>
    </source>
</reference>
<evidence type="ECO:0000256" key="2">
    <source>
        <dbReference type="ARBA" id="ARBA00022448"/>
    </source>
</evidence>